<feature type="compositionally biased region" description="Gly residues" evidence="1">
    <location>
        <begin position="644"/>
        <end position="653"/>
    </location>
</feature>
<evidence type="ECO:0000313" key="3">
    <source>
        <dbReference type="EMBL" id="CEL95237.1"/>
    </source>
</evidence>
<dbReference type="InterPro" id="IPR015404">
    <property type="entry name" value="Vps5_C"/>
</dbReference>
<feature type="region of interest" description="Disordered" evidence="1">
    <location>
        <begin position="241"/>
        <end position="543"/>
    </location>
</feature>
<feature type="compositionally biased region" description="Gly residues" evidence="1">
    <location>
        <begin position="349"/>
        <end position="358"/>
    </location>
</feature>
<feature type="compositionally biased region" description="Basic and acidic residues" evidence="1">
    <location>
        <begin position="156"/>
        <end position="179"/>
    </location>
</feature>
<dbReference type="Proteomes" id="UP000041254">
    <property type="component" value="Unassembled WGS sequence"/>
</dbReference>
<feature type="compositionally biased region" description="Low complexity" evidence="1">
    <location>
        <begin position="616"/>
        <end position="643"/>
    </location>
</feature>
<dbReference type="AlphaFoldDB" id="A0A0G4EGG8"/>
<gene>
    <name evidence="3" type="ORF">Vbra_11746</name>
</gene>
<dbReference type="EMBL" id="CDMY01000227">
    <property type="protein sequence ID" value="CEL95237.1"/>
    <property type="molecule type" value="Genomic_DNA"/>
</dbReference>
<dbReference type="Pfam" id="PF09325">
    <property type="entry name" value="Vps5"/>
    <property type="match status" value="1"/>
</dbReference>
<feature type="domain" description="Sorting nexin/Vps5-like C-terminal" evidence="2">
    <location>
        <begin position="98"/>
        <end position="221"/>
    </location>
</feature>
<feature type="region of interest" description="Disordered" evidence="1">
    <location>
        <begin position="556"/>
        <end position="594"/>
    </location>
</feature>
<keyword evidence="4" id="KW-1185">Reference proteome</keyword>
<sequence length="653" mass="72391">MEKLKEGFRDVMGIKPKRVEGDDIERERAELEEYDKFAAAFERFIGKFGAMMNGMEELYGDLSHVLEHFYTDDCPYRGAAVHVSDILQVFTRQKDRMRPDLEALKTANDELLVKIREVERKMVERDRAWNTKVHYDKKLDNLKCNRDRVRAAGRAESAKQMEKLARNEKKMGNSSHEFSRMDDVCRSELEGVLSTKFSDTKPVITKMLGTTMGLFVELGEYLRKLEGPMQQIKDTTFNRELNLSRRGVPSRRTSLPLPSAPGNSYPFHSSSSSITDLKNNLYSSSPASSPKPPLPSANSWSSSPQEHARQQHQYHHQQHQQHQQQQQQQQEDFFNGSAGNPFPEMMSFGGAGGGGGGEDVFANPFQGGSAYQPQPEPQPNSQFSLQNGYGGYGYASPTSPQQQNQHQTYAPPTAVQHHAQSAYGDHSSYPNLTQTQTSASLAYGNTSPSHHQHSYQHQQQQQQQQYGATTYPSSYPNLSSYQQQQQQQPPAYHSPSPQLEPSPIPEPNDAYGTETRPGWDPANTRQQHQSVASDLSQLAKHTQGIQSQLGSVMGMAGGMGGLGGGQQQQGQQSSSYPALSTPTTRQLGYSGPPPMQQVNTAFQAANTLNSINNQMQALGMGAGTQQQQQQQQMYGQPSSSTQQGQGGGFPSFA</sequence>
<feature type="compositionally biased region" description="Polar residues" evidence="1">
    <location>
        <begin position="266"/>
        <end position="277"/>
    </location>
</feature>
<feature type="region of interest" description="Disordered" evidence="1">
    <location>
        <begin position="616"/>
        <end position="653"/>
    </location>
</feature>
<organism evidence="3 4">
    <name type="scientific">Vitrella brassicaformis (strain CCMP3155)</name>
    <dbReference type="NCBI Taxonomy" id="1169540"/>
    <lineage>
        <taxon>Eukaryota</taxon>
        <taxon>Sar</taxon>
        <taxon>Alveolata</taxon>
        <taxon>Colpodellida</taxon>
        <taxon>Vitrellaceae</taxon>
        <taxon>Vitrella</taxon>
    </lineage>
</organism>
<feature type="region of interest" description="Disordered" evidence="1">
    <location>
        <begin position="153"/>
        <end position="179"/>
    </location>
</feature>
<proteinExistence type="predicted"/>
<evidence type="ECO:0000259" key="2">
    <source>
        <dbReference type="Pfam" id="PF09325"/>
    </source>
</evidence>
<feature type="compositionally biased region" description="Low complexity" evidence="1">
    <location>
        <begin position="455"/>
        <end position="497"/>
    </location>
</feature>
<feature type="compositionally biased region" description="Polar residues" evidence="1">
    <location>
        <begin position="428"/>
        <end position="448"/>
    </location>
</feature>
<reference evidence="3 4" key="1">
    <citation type="submission" date="2014-11" db="EMBL/GenBank/DDBJ databases">
        <authorList>
            <person name="Zhu J."/>
            <person name="Qi W."/>
            <person name="Song R."/>
        </authorList>
    </citation>
    <scope>NUCLEOTIDE SEQUENCE [LARGE SCALE GENOMIC DNA]</scope>
</reference>
<dbReference type="VEuPathDB" id="CryptoDB:Vbra_11746"/>
<accession>A0A0G4EGG8</accession>
<feature type="compositionally biased region" description="Polar residues" evidence="1">
    <location>
        <begin position="576"/>
        <end position="587"/>
    </location>
</feature>
<feature type="compositionally biased region" description="Low complexity" evidence="1">
    <location>
        <begin position="278"/>
        <end position="288"/>
    </location>
</feature>
<dbReference type="InterPro" id="IPR027267">
    <property type="entry name" value="AH/BAR_dom_sf"/>
</dbReference>
<feature type="compositionally biased region" description="Polar residues" evidence="1">
    <location>
        <begin position="523"/>
        <end position="543"/>
    </location>
</feature>
<feature type="compositionally biased region" description="Gly residues" evidence="1">
    <location>
        <begin position="556"/>
        <end position="567"/>
    </location>
</feature>
<evidence type="ECO:0000256" key="1">
    <source>
        <dbReference type="SAM" id="MobiDB-lite"/>
    </source>
</evidence>
<evidence type="ECO:0000313" key="4">
    <source>
        <dbReference type="Proteomes" id="UP000041254"/>
    </source>
</evidence>
<feature type="compositionally biased region" description="Low complexity" evidence="1">
    <location>
        <begin position="320"/>
        <end position="330"/>
    </location>
</feature>
<name>A0A0G4EGG8_VITBC</name>
<dbReference type="Gene3D" id="1.20.1270.60">
    <property type="entry name" value="Arfaptin homology (AH) domain/BAR domain"/>
    <property type="match status" value="1"/>
</dbReference>
<protein>
    <recommendedName>
        <fullName evidence="2">Sorting nexin/Vps5-like C-terminal domain-containing protein</fullName>
    </recommendedName>
</protein>
<feature type="compositionally biased region" description="Basic residues" evidence="1">
    <location>
        <begin position="310"/>
        <end position="319"/>
    </location>
</feature>
<dbReference type="InParanoid" id="A0A0G4EGG8"/>
<dbReference type="OMA" id="QWEGNNK"/>
<feature type="compositionally biased region" description="Polar residues" evidence="1">
    <location>
        <begin position="396"/>
        <end position="410"/>
    </location>
</feature>